<dbReference type="OrthoDB" id="4299240at2"/>
<keyword evidence="3" id="KW-1185">Reference proteome</keyword>
<dbReference type="Pfam" id="PF04149">
    <property type="entry name" value="DUF397"/>
    <property type="match status" value="1"/>
</dbReference>
<dbReference type="Proteomes" id="UP000298860">
    <property type="component" value="Unassembled WGS sequence"/>
</dbReference>
<evidence type="ECO:0000313" key="2">
    <source>
        <dbReference type="EMBL" id="GDY33719.1"/>
    </source>
</evidence>
<proteinExistence type="predicted"/>
<gene>
    <name evidence="2" type="ORF">GTS_53520</name>
</gene>
<accession>A0A4D4JHF4</accession>
<sequence length="67" mass="7538">MSPDLTTAVWRKSSYSQGQAQCVEVACLRHRAAVRDSKNPDGNVLVFGVASWRAFLAMLREHRHDLP</sequence>
<dbReference type="EMBL" id="BJFL01000053">
    <property type="protein sequence ID" value="GDY33719.1"/>
    <property type="molecule type" value="Genomic_DNA"/>
</dbReference>
<dbReference type="AlphaFoldDB" id="A0A4D4JHF4"/>
<feature type="domain" description="DUF397" evidence="1">
    <location>
        <begin position="8"/>
        <end position="60"/>
    </location>
</feature>
<comment type="caution">
    <text evidence="2">The sequence shown here is derived from an EMBL/GenBank/DDBJ whole genome shotgun (WGS) entry which is preliminary data.</text>
</comment>
<reference evidence="3" key="1">
    <citation type="submission" date="2019-04" db="EMBL/GenBank/DDBJ databases">
        <title>Draft genome sequence of Pseudonocardiaceae bacterium SL3-2-4.</title>
        <authorList>
            <person name="Ningsih F."/>
            <person name="Yokota A."/>
            <person name="Sakai Y."/>
            <person name="Nanatani K."/>
            <person name="Yabe S."/>
            <person name="Oetari A."/>
            <person name="Sjamsuridzal W."/>
        </authorList>
    </citation>
    <scope>NUCLEOTIDE SEQUENCE [LARGE SCALE GENOMIC DNA]</scope>
    <source>
        <strain evidence="3">SL3-2-4</strain>
    </source>
</reference>
<dbReference type="InterPro" id="IPR007278">
    <property type="entry name" value="DUF397"/>
</dbReference>
<dbReference type="RefSeq" id="WP_137816643.1">
    <property type="nucleotide sequence ID" value="NZ_BJFL01000053.1"/>
</dbReference>
<name>A0A4D4JHF4_9PSEU</name>
<evidence type="ECO:0000313" key="3">
    <source>
        <dbReference type="Proteomes" id="UP000298860"/>
    </source>
</evidence>
<organism evidence="2 3">
    <name type="scientific">Gandjariella thermophila</name>
    <dbReference type="NCBI Taxonomy" id="1931992"/>
    <lineage>
        <taxon>Bacteria</taxon>
        <taxon>Bacillati</taxon>
        <taxon>Actinomycetota</taxon>
        <taxon>Actinomycetes</taxon>
        <taxon>Pseudonocardiales</taxon>
        <taxon>Pseudonocardiaceae</taxon>
        <taxon>Gandjariella</taxon>
    </lineage>
</organism>
<evidence type="ECO:0000259" key="1">
    <source>
        <dbReference type="Pfam" id="PF04149"/>
    </source>
</evidence>
<protein>
    <recommendedName>
        <fullName evidence="1">DUF397 domain-containing protein</fullName>
    </recommendedName>
</protein>